<dbReference type="InParanoid" id="Q8TT84"/>
<dbReference type="EnsemblBacteria" id="AAM03997">
    <property type="protein sequence ID" value="AAM03997"/>
    <property type="gene ID" value="MA_0553"/>
</dbReference>
<sequence length="94" mass="10902">MPSFLVDSKIFSPALDRSFTSCSLFAASFLNVRALTVEYEVLFYIMKKVWVNCNLISFLSRILNIKGQRIIVYSKIVLKNVSLMIWLENLYIVD</sequence>
<protein>
    <submittedName>
        <fullName evidence="1">Uncharacterized protein</fullName>
    </submittedName>
</protein>
<dbReference type="EMBL" id="AE010299">
    <property type="protein sequence ID" value="AAM03997.1"/>
    <property type="molecule type" value="Genomic_DNA"/>
</dbReference>
<reference evidence="1 2" key="1">
    <citation type="journal article" date="2002" name="Genome Res.">
        <title>The genome of Methanosarcina acetivorans reveals extensive metabolic and physiological diversity.</title>
        <authorList>
            <person name="Galagan J.E."/>
            <person name="Nusbaum C."/>
            <person name="Roy A."/>
            <person name="Endrizzi M.G."/>
            <person name="Macdonald P."/>
            <person name="FitzHugh W."/>
            <person name="Calvo S."/>
            <person name="Engels R."/>
            <person name="Smirnov S."/>
            <person name="Atnoor D."/>
            <person name="Brown A."/>
            <person name="Allen N."/>
            <person name="Naylor J."/>
            <person name="Stange-Thomann N."/>
            <person name="DeArellano K."/>
            <person name="Johnson R."/>
            <person name="Linton L."/>
            <person name="McEwan P."/>
            <person name="McKernan K."/>
            <person name="Talamas J."/>
            <person name="Tirrell A."/>
            <person name="Ye W."/>
            <person name="Zimmer A."/>
            <person name="Barber R.D."/>
            <person name="Cann I."/>
            <person name="Graham D.E."/>
            <person name="Grahame D.A."/>
            <person name="Guss A."/>
            <person name="Hedderich R."/>
            <person name="Ingram-Smith C."/>
            <person name="Kuettner C.H."/>
            <person name="Krzycki J.A."/>
            <person name="Leigh J.A."/>
            <person name="Li W."/>
            <person name="Liu J."/>
            <person name="Mukhopadhyay B."/>
            <person name="Reeve J.N."/>
            <person name="Smith K."/>
            <person name="Springer T.A."/>
            <person name="Umayam L.A."/>
            <person name="White O."/>
            <person name="White R.H."/>
            <person name="de Macario E.C."/>
            <person name="Ferry J.G."/>
            <person name="Jarrell K.F."/>
            <person name="Jing H."/>
            <person name="Macario A.J.L."/>
            <person name="Paulsen I."/>
            <person name="Pritchett M."/>
            <person name="Sowers K.R."/>
            <person name="Swanson R.V."/>
            <person name="Zinder S.H."/>
            <person name="Lander E."/>
            <person name="Metcalf W.W."/>
            <person name="Birren B."/>
        </authorList>
    </citation>
    <scope>NUCLEOTIDE SEQUENCE [LARGE SCALE GENOMIC DNA]</scope>
    <source>
        <strain evidence="2">ATCC 35395 / DSM 2834 / JCM 12185 / C2A</strain>
    </source>
</reference>
<keyword evidence="2" id="KW-1185">Reference proteome</keyword>
<dbReference type="KEGG" id="mac:MA_0553"/>
<organism evidence="1 2">
    <name type="scientific">Methanosarcina acetivorans (strain ATCC 35395 / DSM 2834 / JCM 12185 / C2A)</name>
    <dbReference type="NCBI Taxonomy" id="188937"/>
    <lineage>
        <taxon>Archaea</taxon>
        <taxon>Methanobacteriati</taxon>
        <taxon>Methanobacteriota</taxon>
        <taxon>Stenosarchaea group</taxon>
        <taxon>Methanomicrobia</taxon>
        <taxon>Methanosarcinales</taxon>
        <taxon>Methanosarcinaceae</taxon>
        <taxon>Methanosarcina</taxon>
    </lineage>
</organism>
<name>Q8TT84_METAC</name>
<dbReference type="AlphaFoldDB" id="Q8TT84"/>
<dbReference type="HOGENOM" id="CLU_2379369_0_0_2"/>
<gene>
    <name evidence="1" type="ordered locus">MA_0553</name>
</gene>
<accession>Q8TT84</accession>
<evidence type="ECO:0000313" key="1">
    <source>
        <dbReference type="EMBL" id="AAM03997.1"/>
    </source>
</evidence>
<proteinExistence type="predicted"/>
<dbReference type="STRING" id="188937.MA_0553"/>
<evidence type="ECO:0000313" key="2">
    <source>
        <dbReference type="Proteomes" id="UP000002487"/>
    </source>
</evidence>
<dbReference type="Proteomes" id="UP000002487">
    <property type="component" value="Chromosome"/>
</dbReference>